<feature type="transmembrane region" description="Helical" evidence="9">
    <location>
        <begin position="297"/>
        <end position="319"/>
    </location>
</feature>
<evidence type="ECO:0000256" key="4">
    <source>
        <dbReference type="ARBA" id="ARBA00022989"/>
    </source>
</evidence>
<evidence type="ECO:0000256" key="5">
    <source>
        <dbReference type="ARBA" id="ARBA00023002"/>
    </source>
</evidence>
<name>A0A9X2LFZ0_9ACTN</name>
<feature type="transmembrane region" description="Helical" evidence="9">
    <location>
        <begin position="636"/>
        <end position="654"/>
    </location>
</feature>
<dbReference type="InterPro" id="IPR001750">
    <property type="entry name" value="ND/Mrp_TM"/>
</dbReference>
<feature type="compositionally biased region" description="Low complexity" evidence="8">
    <location>
        <begin position="167"/>
        <end position="176"/>
    </location>
</feature>
<accession>A0A9X2LFZ0</accession>
<dbReference type="PANTHER" id="PTHR42682">
    <property type="entry name" value="HYDROGENASE-4 COMPONENT F"/>
    <property type="match status" value="1"/>
</dbReference>
<evidence type="ECO:0000256" key="3">
    <source>
        <dbReference type="ARBA" id="ARBA00022692"/>
    </source>
</evidence>
<dbReference type="Proteomes" id="UP001142374">
    <property type="component" value="Unassembled WGS sequence"/>
</dbReference>
<keyword evidence="5" id="KW-0560">Oxidoreductase</keyword>
<evidence type="ECO:0000256" key="1">
    <source>
        <dbReference type="ARBA" id="ARBA00004651"/>
    </source>
</evidence>
<keyword evidence="2" id="KW-1003">Cell membrane</keyword>
<feature type="compositionally biased region" description="Low complexity" evidence="8">
    <location>
        <begin position="238"/>
        <end position="251"/>
    </location>
</feature>
<dbReference type="PANTHER" id="PTHR42682:SF5">
    <property type="entry name" value="HYDROGENASE-4 COMPONENT F"/>
    <property type="match status" value="1"/>
</dbReference>
<evidence type="ECO:0000256" key="9">
    <source>
        <dbReference type="SAM" id="Phobius"/>
    </source>
</evidence>
<evidence type="ECO:0000256" key="10">
    <source>
        <dbReference type="SAM" id="SignalP"/>
    </source>
</evidence>
<feature type="region of interest" description="Disordered" evidence="8">
    <location>
        <begin position="60"/>
        <end position="251"/>
    </location>
</feature>
<dbReference type="InterPro" id="IPR003918">
    <property type="entry name" value="NADH_UbQ_OxRdtase"/>
</dbReference>
<gene>
    <name evidence="12" type="ORF">NQU55_12470</name>
</gene>
<evidence type="ECO:0000313" key="13">
    <source>
        <dbReference type="Proteomes" id="UP001142374"/>
    </source>
</evidence>
<feature type="compositionally biased region" description="Pro residues" evidence="8">
    <location>
        <begin position="184"/>
        <end position="197"/>
    </location>
</feature>
<dbReference type="GO" id="GO:0008137">
    <property type="term" value="F:NADH dehydrogenase (ubiquinone) activity"/>
    <property type="evidence" value="ECO:0007669"/>
    <property type="project" value="InterPro"/>
</dbReference>
<dbReference type="InterPro" id="IPR052175">
    <property type="entry name" value="ComplexI-like_HydComp"/>
</dbReference>
<organism evidence="12 13">
    <name type="scientific">Streptomyces telluris</name>
    <dbReference type="NCBI Taxonomy" id="2720021"/>
    <lineage>
        <taxon>Bacteria</taxon>
        <taxon>Bacillati</taxon>
        <taxon>Actinomycetota</taxon>
        <taxon>Actinomycetes</taxon>
        <taxon>Kitasatosporales</taxon>
        <taxon>Streptomycetaceae</taxon>
        <taxon>Streptomyces</taxon>
    </lineage>
</organism>
<sequence>MTHATTALLLTAPIAVPLATSAAYAASGLRGAKARAGVAALAHRTPRQRGAAAPVATLVLRPGSRPDEPVRHGGPAGADGSARPGPGSATSTVPGARPAAPPGPDGPSFPGAGSAGPARPGGESAAPAAPGRGAEASSLPGSVTAWSGTGPDGSAPCGPGTAMSARPGTESAAPPGSGAGPGGPTRPGPGSSAPPWPGAQSSPWPGTESAVPPAPGRRPGAPARPAAEPSAPPRPCDAPRGARPAAAGAVPRPLTGRLGLVSPFAILTCGAVLACTVPDDGPVTAYGRLLRADALTVWMLLTVGAVACLACAANPAHLAHERTDLPATRRYHLLIHAFLAAMSAAVLAANLGVLWVAIEATTVVTAFLVGHRRTRASVEAAWKYVVICSAGIALAFLGTVLVYYAARQAGIPEAYALDWQTLAARADRLDPSVVRLATGLVVLGFGAKAGLAPLHAWLPDAHSQAPAPVSALMSGVLLAVAFAGLLRYKVIADEALGAGFTRSLLAGVALVTLALAAALLLAQRDCKRMLAYSSMEHMSLIALGTAVGSPLALSAVLLHMTGHGLAKTVAFCASGHIARLCGTTRIGRIRGLLAHSPCLGTAFAAAVVALLGFPPFGLFASELGIVRAGFLSGPRWALAAALVLMLVAFGALAARTSRMLLGPPPGEDDEEEPVPLGADAAAPLVAGLAACAALGVTTGPLTALLTEAGEIIGGH</sequence>
<feature type="transmembrane region" description="Helical" evidence="9">
    <location>
        <begin position="382"/>
        <end position="406"/>
    </location>
</feature>
<feature type="transmembrane region" description="Helical" evidence="9">
    <location>
        <begin position="540"/>
        <end position="558"/>
    </location>
</feature>
<feature type="chain" id="PRO_5040854312" description="NADH:quinone oxidoreductase/Mrp antiporter transmembrane domain-containing protein" evidence="10">
    <location>
        <begin position="26"/>
        <end position="715"/>
    </location>
</feature>
<evidence type="ECO:0000259" key="11">
    <source>
        <dbReference type="Pfam" id="PF00361"/>
    </source>
</evidence>
<dbReference type="GO" id="GO:0005886">
    <property type="term" value="C:plasma membrane"/>
    <property type="evidence" value="ECO:0007669"/>
    <property type="project" value="UniProtKB-SubCell"/>
</dbReference>
<feature type="compositionally biased region" description="Low complexity" evidence="8">
    <location>
        <begin position="217"/>
        <end position="229"/>
    </location>
</feature>
<dbReference type="GO" id="GO:0042773">
    <property type="term" value="P:ATP synthesis coupled electron transport"/>
    <property type="evidence" value="ECO:0007669"/>
    <property type="project" value="InterPro"/>
</dbReference>
<feature type="transmembrane region" description="Helical" evidence="9">
    <location>
        <begin position="331"/>
        <end position="347"/>
    </location>
</feature>
<proteinExistence type="predicted"/>
<protein>
    <recommendedName>
        <fullName evidence="11">NADH:quinone oxidoreductase/Mrp antiporter transmembrane domain-containing protein</fullName>
    </recommendedName>
</protein>
<evidence type="ECO:0000256" key="8">
    <source>
        <dbReference type="SAM" id="MobiDB-lite"/>
    </source>
</evidence>
<dbReference type="AlphaFoldDB" id="A0A9X2LFZ0"/>
<feature type="compositionally biased region" description="Low complexity" evidence="8">
    <location>
        <begin position="108"/>
        <end position="138"/>
    </location>
</feature>
<comment type="subcellular location">
    <subcellularLocation>
        <location evidence="1">Cell membrane</location>
        <topology evidence="1">Multi-pass membrane protein</topology>
    </subcellularLocation>
    <subcellularLocation>
        <location evidence="7">Membrane</location>
        <topology evidence="7">Multi-pass membrane protein</topology>
    </subcellularLocation>
</comment>
<dbReference type="PRINTS" id="PR01437">
    <property type="entry name" value="NUOXDRDTASE4"/>
</dbReference>
<evidence type="ECO:0000256" key="7">
    <source>
        <dbReference type="RuleBase" id="RU000320"/>
    </source>
</evidence>
<dbReference type="RefSeq" id="WP_240976520.1">
    <property type="nucleotide sequence ID" value="NZ_JAATER010000197.1"/>
</dbReference>
<feature type="transmembrane region" description="Helical" evidence="9">
    <location>
        <begin position="353"/>
        <end position="370"/>
    </location>
</feature>
<dbReference type="GO" id="GO:0016491">
    <property type="term" value="F:oxidoreductase activity"/>
    <property type="evidence" value="ECO:0007669"/>
    <property type="project" value="UniProtKB-KW"/>
</dbReference>
<dbReference type="EMBL" id="JANIID010000008">
    <property type="protein sequence ID" value="MCQ8770584.1"/>
    <property type="molecule type" value="Genomic_DNA"/>
</dbReference>
<keyword evidence="4 9" id="KW-1133">Transmembrane helix</keyword>
<feature type="domain" description="NADH:quinone oxidoreductase/Mrp antiporter transmembrane" evidence="11">
    <location>
        <begin position="348"/>
        <end position="644"/>
    </location>
</feature>
<dbReference type="Pfam" id="PF00361">
    <property type="entry name" value="Proton_antipo_M"/>
    <property type="match status" value="1"/>
</dbReference>
<reference evidence="12" key="1">
    <citation type="submission" date="2022-06" db="EMBL/GenBank/DDBJ databases">
        <title>WGS of actinobacteria.</title>
        <authorList>
            <person name="Thawai C."/>
        </authorList>
    </citation>
    <scope>NUCLEOTIDE SEQUENCE</scope>
    <source>
        <strain evidence="12">AA8</strain>
    </source>
</reference>
<feature type="transmembrane region" description="Helical" evidence="9">
    <location>
        <begin position="500"/>
        <end position="520"/>
    </location>
</feature>
<keyword evidence="3 7" id="KW-0812">Transmembrane</keyword>
<evidence type="ECO:0000313" key="12">
    <source>
        <dbReference type="EMBL" id="MCQ8770584.1"/>
    </source>
</evidence>
<evidence type="ECO:0000256" key="2">
    <source>
        <dbReference type="ARBA" id="ARBA00022475"/>
    </source>
</evidence>
<feature type="signal peptide" evidence="10">
    <location>
        <begin position="1"/>
        <end position="25"/>
    </location>
</feature>
<evidence type="ECO:0000256" key="6">
    <source>
        <dbReference type="ARBA" id="ARBA00023136"/>
    </source>
</evidence>
<keyword evidence="10" id="KW-0732">Signal</keyword>
<feature type="transmembrane region" description="Helical" evidence="9">
    <location>
        <begin position="469"/>
        <end position="488"/>
    </location>
</feature>
<feature type="transmembrane region" description="Helical" evidence="9">
    <location>
        <begin position="593"/>
        <end position="616"/>
    </location>
</feature>
<keyword evidence="6 9" id="KW-0472">Membrane</keyword>
<keyword evidence="13" id="KW-1185">Reference proteome</keyword>
<comment type="caution">
    <text evidence="12">The sequence shown here is derived from an EMBL/GenBank/DDBJ whole genome shotgun (WGS) entry which is preliminary data.</text>
</comment>